<protein>
    <submittedName>
        <fullName evidence="1">Uncharacterized protein</fullName>
    </submittedName>
</protein>
<gene>
    <name evidence="1" type="ORF">METZ01_LOCUS408468</name>
</gene>
<accession>A0A382WAE8</accession>
<evidence type="ECO:0000313" key="1">
    <source>
        <dbReference type="EMBL" id="SVD55614.1"/>
    </source>
</evidence>
<dbReference type="AlphaFoldDB" id="A0A382WAE8"/>
<proteinExistence type="predicted"/>
<feature type="non-terminal residue" evidence="1">
    <location>
        <position position="1"/>
    </location>
</feature>
<dbReference type="EMBL" id="UINC01158202">
    <property type="protein sequence ID" value="SVD55614.1"/>
    <property type="molecule type" value="Genomic_DNA"/>
</dbReference>
<sequence>KLLSLYHPMNNARYKEKDDEAIAVDELYDINLEIDALNAARQMDVDHGEAILRVEKGSAVSEMSSKEIKRDLMLMAKKQPKTFLALANDENVVLRNFAIRAVEANIVKLSNDQRSFHWGSNDRKLMNVPFDENPYSAFASFLKTDEGVEIYRSIEKNL</sequence>
<reference evidence="1" key="1">
    <citation type="submission" date="2018-05" db="EMBL/GenBank/DDBJ databases">
        <authorList>
            <person name="Lanie J.A."/>
            <person name="Ng W.-L."/>
            <person name="Kazmierczak K.M."/>
            <person name="Andrzejewski T.M."/>
            <person name="Davidsen T.M."/>
            <person name="Wayne K.J."/>
            <person name="Tettelin H."/>
            <person name="Glass J.I."/>
            <person name="Rusch D."/>
            <person name="Podicherti R."/>
            <person name="Tsui H.-C.T."/>
            <person name="Winkler M.E."/>
        </authorList>
    </citation>
    <scope>NUCLEOTIDE SEQUENCE</scope>
</reference>
<name>A0A382WAE8_9ZZZZ</name>
<organism evidence="1">
    <name type="scientific">marine metagenome</name>
    <dbReference type="NCBI Taxonomy" id="408172"/>
    <lineage>
        <taxon>unclassified sequences</taxon>
        <taxon>metagenomes</taxon>
        <taxon>ecological metagenomes</taxon>
    </lineage>
</organism>